<reference evidence="1" key="1">
    <citation type="submission" date="2022-08" db="EMBL/GenBank/DDBJ databases">
        <title>Genome Sequence of Lecanicillium fungicola.</title>
        <authorList>
            <person name="Buettner E."/>
        </authorList>
    </citation>
    <scope>NUCLEOTIDE SEQUENCE</scope>
    <source>
        <strain evidence="1">Babe33</strain>
    </source>
</reference>
<dbReference type="Proteomes" id="UP001143910">
    <property type="component" value="Unassembled WGS sequence"/>
</dbReference>
<organism evidence="1 2">
    <name type="scientific">Zarea fungicola</name>
    <dbReference type="NCBI Taxonomy" id="93591"/>
    <lineage>
        <taxon>Eukaryota</taxon>
        <taxon>Fungi</taxon>
        <taxon>Dikarya</taxon>
        <taxon>Ascomycota</taxon>
        <taxon>Pezizomycotina</taxon>
        <taxon>Sordariomycetes</taxon>
        <taxon>Hypocreomycetidae</taxon>
        <taxon>Hypocreales</taxon>
        <taxon>Cordycipitaceae</taxon>
        <taxon>Zarea</taxon>
    </lineage>
</organism>
<evidence type="ECO:0000313" key="1">
    <source>
        <dbReference type="EMBL" id="KAJ2980361.1"/>
    </source>
</evidence>
<dbReference type="EMBL" id="JANJQO010000204">
    <property type="protein sequence ID" value="KAJ2980361.1"/>
    <property type="molecule type" value="Genomic_DNA"/>
</dbReference>
<name>A0ACC1NP53_9HYPO</name>
<gene>
    <name evidence="1" type="ORF">NQ176_g2692</name>
</gene>
<comment type="caution">
    <text evidence="1">The sequence shown here is derived from an EMBL/GenBank/DDBJ whole genome shotgun (WGS) entry which is preliminary data.</text>
</comment>
<evidence type="ECO:0000313" key="2">
    <source>
        <dbReference type="Proteomes" id="UP001143910"/>
    </source>
</evidence>
<proteinExistence type="predicted"/>
<sequence>MDMPQTPTRSAGVPRRDGGVPIFSPYVEDLRKMTPAQAIMALTTYHIVRLQKYSEDLDSTDDNMPLLPWEKANVVPEQSLSQEDIKRGMARIDKQEKEDLQRRKAGLSIAIQSQIDRATEKIKNSEQHDHFEWQLAQFEVHLREKPGLKREETKQKEQHRARTKDEKDNKSKNKPRSNPSEGHRGKDSKRGNGKEGKSARADNKNRLATDKTKNKIMWERSSIDLYYRRSPKKMPDEAVLNLYEQMKMGYKSDEVRGHTGD</sequence>
<accession>A0ACC1NP53</accession>
<protein>
    <submittedName>
        <fullName evidence="1">Uncharacterized protein</fullName>
    </submittedName>
</protein>
<keyword evidence="2" id="KW-1185">Reference proteome</keyword>